<reference evidence="10" key="2">
    <citation type="submission" date="2011-04" db="EMBL/GenBank/DDBJ databases">
        <title>The complete genome of chromosome of Treponema succinifaciens DSM 2489.</title>
        <authorList>
            <person name="Lucas S."/>
            <person name="Copeland A."/>
            <person name="Lapidus A."/>
            <person name="Bruce D."/>
            <person name="Goodwin L."/>
            <person name="Pitluck S."/>
            <person name="Peters L."/>
            <person name="Kyrpides N."/>
            <person name="Mavromatis K."/>
            <person name="Ivanova N."/>
            <person name="Ovchinnikova G."/>
            <person name="Teshima H."/>
            <person name="Detter J.C."/>
            <person name="Tapia R."/>
            <person name="Han C."/>
            <person name="Land M."/>
            <person name="Hauser L."/>
            <person name="Markowitz V."/>
            <person name="Cheng J.-F."/>
            <person name="Hugenholtz P."/>
            <person name="Woyke T."/>
            <person name="Wu D."/>
            <person name="Gronow S."/>
            <person name="Wellnitz S."/>
            <person name="Brambilla E."/>
            <person name="Klenk H.-P."/>
            <person name="Eisen J.A."/>
        </authorList>
    </citation>
    <scope>NUCLEOTIDE SEQUENCE [LARGE SCALE GENOMIC DNA]</scope>
    <source>
        <strain evidence="10">ATCC 33096 / DSM 2489 / 6091</strain>
    </source>
</reference>
<keyword evidence="5 6" id="KW-0482">Metalloprotease</keyword>
<evidence type="ECO:0000259" key="8">
    <source>
        <dbReference type="Pfam" id="PF01435"/>
    </source>
</evidence>
<evidence type="ECO:0000256" key="7">
    <source>
        <dbReference type="SAM" id="SignalP"/>
    </source>
</evidence>
<keyword evidence="4 6" id="KW-0862">Zinc</keyword>
<dbReference type="Pfam" id="PF01435">
    <property type="entry name" value="Peptidase_M48"/>
    <property type="match status" value="1"/>
</dbReference>
<dbReference type="InterPro" id="IPR001915">
    <property type="entry name" value="Peptidase_M48"/>
</dbReference>
<dbReference type="GO" id="GO:0016020">
    <property type="term" value="C:membrane"/>
    <property type="evidence" value="ECO:0007669"/>
    <property type="project" value="TreeGrafter"/>
</dbReference>
<evidence type="ECO:0000313" key="9">
    <source>
        <dbReference type="EMBL" id="AEB14741.1"/>
    </source>
</evidence>
<proteinExistence type="inferred from homology"/>
<keyword evidence="1 6" id="KW-0645">Protease</keyword>
<dbReference type="GO" id="GO:0046872">
    <property type="term" value="F:metal ion binding"/>
    <property type="evidence" value="ECO:0007669"/>
    <property type="project" value="UniProtKB-KW"/>
</dbReference>
<protein>
    <submittedName>
        <fullName evidence="9">Peptidase M48 Ste24p</fullName>
    </submittedName>
</protein>
<feature type="chain" id="PRO_5003287256" evidence="7">
    <location>
        <begin position="24"/>
        <end position="313"/>
    </location>
</feature>
<gene>
    <name evidence="9" type="ordered locus">Tresu_1851</name>
</gene>
<keyword evidence="2" id="KW-0479">Metal-binding</keyword>
<dbReference type="PANTHER" id="PTHR22726:SF1">
    <property type="entry name" value="METALLOENDOPEPTIDASE OMA1, MITOCHONDRIAL"/>
    <property type="match status" value="1"/>
</dbReference>
<feature type="domain" description="Peptidase M48" evidence="8">
    <location>
        <begin position="92"/>
        <end position="286"/>
    </location>
</feature>
<keyword evidence="10" id="KW-1185">Reference proteome</keyword>
<dbReference type="InterPro" id="IPR051156">
    <property type="entry name" value="Mito/Outer_Membr_Metalloprot"/>
</dbReference>
<evidence type="ECO:0000256" key="2">
    <source>
        <dbReference type="ARBA" id="ARBA00022723"/>
    </source>
</evidence>
<evidence type="ECO:0000256" key="1">
    <source>
        <dbReference type="ARBA" id="ARBA00022670"/>
    </source>
</evidence>
<evidence type="ECO:0000256" key="6">
    <source>
        <dbReference type="RuleBase" id="RU003983"/>
    </source>
</evidence>
<keyword evidence="3 6" id="KW-0378">Hydrolase</keyword>
<comment type="cofactor">
    <cofactor evidence="6">
        <name>Zn(2+)</name>
        <dbReference type="ChEBI" id="CHEBI:29105"/>
    </cofactor>
    <text evidence="6">Binds 1 zinc ion per subunit.</text>
</comment>
<dbReference type="RefSeq" id="WP_013702022.1">
    <property type="nucleotide sequence ID" value="NC_015385.1"/>
</dbReference>
<evidence type="ECO:0000313" key="10">
    <source>
        <dbReference type="Proteomes" id="UP000006852"/>
    </source>
</evidence>
<dbReference type="OrthoDB" id="9810445at2"/>
<dbReference type="GO" id="GO:0004222">
    <property type="term" value="F:metalloendopeptidase activity"/>
    <property type="evidence" value="ECO:0007669"/>
    <property type="project" value="InterPro"/>
</dbReference>
<dbReference type="GO" id="GO:0051603">
    <property type="term" value="P:proteolysis involved in protein catabolic process"/>
    <property type="evidence" value="ECO:0007669"/>
    <property type="project" value="TreeGrafter"/>
</dbReference>
<dbReference type="Proteomes" id="UP000006852">
    <property type="component" value="Chromosome"/>
</dbReference>
<evidence type="ECO:0000256" key="5">
    <source>
        <dbReference type="ARBA" id="ARBA00023049"/>
    </source>
</evidence>
<evidence type="ECO:0000256" key="4">
    <source>
        <dbReference type="ARBA" id="ARBA00022833"/>
    </source>
</evidence>
<dbReference type="KEGG" id="tsu:Tresu_1851"/>
<reference evidence="9 10" key="1">
    <citation type="journal article" date="2011" name="Stand. Genomic Sci.">
        <title>Complete genome sequence of Treponema succinifaciens type strain (6091).</title>
        <authorList>
            <person name="Han C."/>
            <person name="Gronow S."/>
            <person name="Teshima H."/>
            <person name="Lapidus A."/>
            <person name="Nolan M."/>
            <person name="Lucas S."/>
            <person name="Hammon N."/>
            <person name="Deshpande S."/>
            <person name="Cheng J.F."/>
            <person name="Zeytun A."/>
            <person name="Tapia R."/>
            <person name="Goodwin L."/>
            <person name="Pitluck S."/>
            <person name="Liolios K."/>
            <person name="Pagani I."/>
            <person name="Ivanova N."/>
            <person name="Mavromatis K."/>
            <person name="Mikhailova N."/>
            <person name="Huntemann M."/>
            <person name="Pati A."/>
            <person name="Chen A."/>
            <person name="Palaniappan K."/>
            <person name="Land M."/>
            <person name="Hauser L."/>
            <person name="Brambilla E.M."/>
            <person name="Rohde M."/>
            <person name="Goker M."/>
            <person name="Woyke T."/>
            <person name="Bristow J."/>
            <person name="Eisen J.A."/>
            <person name="Markowitz V."/>
            <person name="Hugenholtz P."/>
            <person name="Kyrpides N.C."/>
            <person name="Klenk H.P."/>
            <person name="Detter J.C."/>
        </authorList>
    </citation>
    <scope>NUCLEOTIDE SEQUENCE [LARGE SCALE GENOMIC DNA]</scope>
    <source>
        <strain evidence="10">ATCC 33096 / DSM 2489 / 6091</strain>
    </source>
</reference>
<dbReference type="AlphaFoldDB" id="F2NW14"/>
<dbReference type="STRING" id="869209.Tresu_1851"/>
<dbReference type="GeneID" id="302998991"/>
<dbReference type="eggNOG" id="COG4783">
    <property type="taxonomic scope" value="Bacteria"/>
</dbReference>
<name>F2NW14_TRES6</name>
<dbReference type="Gene3D" id="3.30.2010.10">
    <property type="entry name" value="Metalloproteases ('zincins'), catalytic domain"/>
    <property type="match status" value="1"/>
</dbReference>
<dbReference type="CDD" id="cd07324">
    <property type="entry name" value="M48C_Oma1-like"/>
    <property type="match status" value="1"/>
</dbReference>
<dbReference type="EMBL" id="CP002631">
    <property type="protein sequence ID" value="AEB14741.1"/>
    <property type="molecule type" value="Genomic_DNA"/>
</dbReference>
<feature type="signal peptide" evidence="7">
    <location>
        <begin position="1"/>
        <end position="23"/>
    </location>
</feature>
<evidence type="ECO:0000256" key="3">
    <source>
        <dbReference type="ARBA" id="ARBA00022801"/>
    </source>
</evidence>
<dbReference type="PANTHER" id="PTHR22726">
    <property type="entry name" value="METALLOENDOPEPTIDASE OMA1"/>
    <property type="match status" value="1"/>
</dbReference>
<sequence length="313" mass="34133">MKKLSKKILCVCIFSSVSLAAFSADIFGALNKVNSAVQKSQDVKKTLEQASSTVESIDRAAEPITTQDSYFIGRTVASNVLTEYKLYTASPKATAYVNKICKAITMNSDTPKIYKDYCVAILDSDEINALSTSGGHIFITTGILKCCNSEDEVAAIIAHEIAHIQLKHATTAIKTVRTTEAISNSATMAKNYTKQFSNLNQEEKQSADFLTSSSISMMNIITETGYTKGQEFKADEKAVSLMADAGYDPNALTDVLKMLKAKSSGEDSGWGKTHPKPETRINSVQKILKNFNFTGISRDVRQSRFENALAGIK</sequence>
<keyword evidence="7" id="KW-0732">Signal</keyword>
<dbReference type="HOGENOM" id="CLU_029002_5_2_12"/>
<organism evidence="9 10">
    <name type="scientific">Treponema succinifaciens (strain ATCC 33096 / DSM 2489 / 6091)</name>
    <dbReference type="NCBI Taxonomy" id="869209"/>
    <lineage>
        <taxon>Bacteria</taxon>
        <taxon>Pseudomonadati</taxon>
        <taxon>Spirochaetota</taxon>
        <taxon>Spirochaetia</taxon>
        <taxon>Spirochaetales</taxon>
        <taxon>Treponemataceae</taxon>
        <taxon>Treponema</taxon>
    </lineage>
</organism>
<accession>F2NW14</accession>
<comment type="similarity">
    <text evidence="6">Belongs to the peptidase M48 family.</text>
</comment>